<evidence type="ECO:0000256" key="6">
    <source>
        <dbReference type="SAM" id="Phobius"/>
    </source>
</evidence>
<accession>A0A0B4DYZ6</accession>
<proteinExistence type="predicted"/>
<keyword evidence="2 6" id="KW-0812">Transmembrane</keyword>
<evidence type="ECO:0000256" key="2">
    <source>
        <dbReference type="ARBA" id="ARBA00022692"/>
    </source>
</evidence>
<reference evidence="8 9" key="1">
    <citation type="submission" date="2014-12" db="EMBL/GenBank/DDBJ databases">
        <title>Genome sequencing of Microbacterium hominis TPW29.</title>
        <authorList>
            <person name="Tan P.W."/>
            <person name="Chan K.-G."/>
        </authorList>
    </citation>
    <scope>NUCLEOTIDE SEQUENCE [LARGE SCALE GENOMIC DNA]</scope>
    <source>
        <strain evidence="8 9">TPW29</strain>
    </source>
</reference>
<dbReference type="PANTHER" id="PTHR37422">
    <property type="entry name" value="TEICHURONIC ACID BIOSYNTHESIS PROTEIN TUAE"/>
    <property type="match status" value="1"/>
</dbReference>
<feature type="transmembrane region" description="Helical" evidence="6">
    <location>
        <begin position="330"/>
        <end position="361"/>
    </location>
</feature>
<name>A0A0B4DYZ6_9MICO</name>
<keyword evidence="3 6" id="KW-1133">Transmembrane helix</keyword>
<dbReference type="InterPro" id="IPR007016">
    <property type="entry name" value="O-antigen_ligase-rel_domated"/>
</dbReference>
<gene>
    <name evidence="8" type="ORF">RM52_03305</name>
</gene>
<dbReference type="PANTHER" id="PTHR37422:SF23">
    <property type="entry name" value="TEICHURONIC ACID BIOSYNTHESIS PROTEIN TUAE"/>
    <property type="match status" value="1"/>
</dbReference>
<feature type="transmembrane region" description="Helical" evidence="6">
    <location>
        <begin position="246"/>
        <end position="267"/>
    </location>
</feature>
<dbReference type="RefSeq" id="WP_039412951.1">
    <property type="nucleotide sequence ID" value="NZ_JWSZ01000003.1"/>
</dbReference>
<evidence type="ECO:0000256" key="5">
    <source>
        <dbReference type="SAM" id="MobiDB-lite"/>
    </source>
</evidence>
<feature type="transmembrane region" description="Helical" evidence="6">
    <location>
        <begin position="60"/>
        <end position="80"/>
    </location>
</feature>
<evidence type="ECO:0000256" key="3">
    <source>
        <dbReference type="ARBA" id="ARBA00022989"/>
    </source>
</evidence>
<feature type="transmembrane region" description="Helical" evidence="6">
    <location>
        <begin position="29"/>
        <end position="48"/>
    </location>
</feature>
<evidence type="ECO:0000313" key="8">
    <source>
        <dbReference type="EMBL" id="KIC59493.1"/>
    </source>
</evidence>
<feature type="transmembrane region" description="Helical" evidence="6">
    <location>
        <begin position="141"/>
        <end position="161"/>
    </location>
</feature>
<organism evidence="8 9">
    <name type="scientific">Microbacterium hominis</name>
    <dbReference type="NCBI Taxonomy" id="162426"/>
    <lineage>
        <taxon>Bacteria</taxon>
        <taxon>Bacillati</taxon>
        <taxon>Actinomycetota</taxon>
        <taxon>Actinomycetes</taxon>
        <taxon>Micrococcales</taxon>
        <taxon>Microbacteriaceae</taxon>
        <taxon>Microbacterium</taxon>
    </lineage>
</organism>
<comment type="caution">
    <text evidence="8">The sequence shown here is derived from an EMBL/GenBank/DDBJ whole genome shotgun (WGS) entry which is preliminary data.</text>
</comment>
<dbReference type="Pfam" id="PF04932">
    <property type="entry name" value="Wzy_C"/>
    <property type="match status" value="1"/>
</dbReference>
<feature type="transmembrane region" description="Helical" evidence="6">
    <location>
        <begin position="210"/>
        <end position="234"/>
    </location>
</feature>
<feature type="transmembrane region" description="Helical" evidence="6">
    <location>
        <begin position="114"/>
        <end position="134"/>
    </location>
</feature>
<comment type="subcellular location">
    <subcellularLocation>
        <location evidence="1">Membrane</location>
        <topology evidence="1">Multi-pass membrane protein</topology>
    </subcellularLocation>
</comment>
<feature type="domain" description="O-antigen ligase-related" evidence="7">
    <location>
        <begin position="208"/>
        <end position="345"/>
    </location>
</feature>
<feature type="transmembrane region" description="Helical" evidence="6">
    <location>
        <begin position="87"/>
        <end position="108"/>
    </location>
</feature>
<evidence type="ECO:0000313" key="9">
    <source>
        <dbReference type="Proteomes" id="UP000031202"/>
    </source>
</evidence>
<dbReference type="EMBL" id="JWSZ01000003">
    <property type="protein sequence ID" value="KIC59493.1"/>
    <property type="molecule type" value="Genomic_DNA"/>
</dbReference>
<evidence type="ECO:0000259" key="7">
    <source>
        <dbReference type="Pfam" id="PF04932"/>
    </source>
</evidence>
<feature type="region of interest" description="Disordered" evidence="5">
    <location>
        <begin position="405"/>
        <end position="428"/>
    </location>
</feature>
<keyword evidence="4 6" id="KW-0472">Membrane</keyword>
<feature type="transmembrane region" description="Helical" evidence="6">
    <location>
        <begin position="181"/>
        <end position="198"/>
    </location>
</feature>
<dbReference type="Proteomes" id="UP000031202">
    <property type="component" value="Unassembled WGS sequence"/>
</dbReference>
<sequence length="428" mass="44732">MTAAGLAMRGQRVHGGVHADASRPTRRRFAALVALFLLVIVSVIPWRPQSFYAGGLDPVVVAKAAIALVALGGAVGLTLFTRRRMPVGLGPAAVIAVTLMISLLGGVVAGNGSATTVLVMRVFIVMATLLLLLTNAPWDRAVAALLTAMGILAVVAATTGARTLVKGRLGGGIPEIHPNELAGLAALPLIALVVLILRRGVRVSAVIASVVLFGIVVATGSRIALVGILFGAIVALVTNGVRRRGVLYALLVFVPVIYGVIVFTGVVDGLASRGGTSAESTALDSRLTGWQVVLGWDWASWQRWLGVGLSVKEVAVQEKWRSSQVLDSSWVSLLAQAGLLGVLLIGLLVAWCVIAAVTAASRRGLLLPLLTMFVIRTFTESGMVDSAMPFVLFVTLSALLTRRSRQASGPPGHENHTRARSVTMPGVR</sequence>
<dbReference type="InterPro" id="IPR051533">
    <property type="entry name" value="WaaL-like"/>
</dbReference>
<protein>
    <recommendedName>
        <fullName evidence="7">O-antigen ligase-related domain-containing protein</fullName>
    </recommendedName>
</protein>
<dbReference type="GO" id="GO:0016020">
    <property type="term" value="C:membrane"/>
    <property type="evidence" value="ECO:0007669"/>
    <property type="project" value="UniProtKB-SubCell"/>
</dbReference>
<dbReference type="AlphaFoldDB" id="A0A0B4DYZ6"/>
<evidence type="ECO:0000256" key="4">
    <source>
        <dbReference type="ARBA" id="ARBA00023136"/>
    </source>
</evidence>
<evidence type="ECO:0000256" key="1">
    <source>
        <dbReference type="ARBA" id="ARBA00004141"/>
    </source>
</evidence>